<dbReference type="InterPro" id="IPR003695">
    <property type="entry name" value="Ppx_GppA_N"/>
</dbReference>
<dbReference type="Proteomes" id="UP001172155">
    <property type="component" value="Unassembled WGS sequence"/>
</dbReference>
<dbReference type="PANTHER" id="PTHR30005:SF0">
    <property type="entry name" value="RETROGRADE REGULATION PROTEIN 2"/>
    <property type="match status" value="1"/>
</dbReference>
<sequence>MGGKVDIITLEHFHNTQPEWSADRPNHLYAVVDMGSNGIRFSISDLSPPQTRLLKCVYRDRAAISLFDAIYQPSVEGQAPPPPVLPQKTIELVSETVGRFWSIAVNDYEVPRHQFAVVATEAMRKSENASDMIEAIQTQAPGITMHILDPLVETLFGAVGARSGFVDVKGLFLDLGGGSVQMTYMDSYAARTNPTSEDYPLVAAAAGRSLPFGAARLIKLLEDPNPEVQAAELPKLQTGMNEAFQKLCAQFPSLAAVADEVGAQEESWSKKTKEEKQMVGIDIYLCGGGFRGYGSMLMHNSVIQPYPFPAMGSYTVSGKEFRKTKDMLKVNESFDDKIYGMSKRRRAQFPAIVAVVDALVTAVPRIRSVTFCAGGNREGALMMKLPKQVREGDPLLHIETIQDSVATQAVLDALSSAIPQGADLRDTVLESDLGHVYAGHIWAGLGGDVDANASAALHDAITRHPGCPGLTHLGRAILGVTLCARWGSNVGPSDQTLFHGLRELLRLSSPDSVFWAEYIGAVTSVLAMAIVTWPKTAKSITDKIRFDCHVQEGENKDKIFLVVSVDRAIADFLRLEDPASHFKGIAKKRNDRKVRVEVSVKVMN</sequence>
<reference evidence="3" key="1">
    <citation type="submission" date="2023-06" db="EMBL/GenBank/DDBJ databases">
        <title>Genome-scale phylogeny and comparative genomics of the fungal order Sordariales.</title>
        <authorList>
            <consortium name="Lawrence Berkeley National Laboratory"/>
            <person name="Hensen N."/>
            <person name="Bonometti L."/>
            <person name="Westerberg I."/>
            <person name="Brannstrom I.O."/>
            <person name="Guillou S."/>
            <person name="Cros-Aarteil S."/>
            <person name="Calhoun S."/>
            <person name="Haridas S."/>
            <person name="Kuo A."/>
            <person name="Mondo S."/>
            <person name="Pangilinan J."/>
            <person name="Riley R."/>
            <person name="LaButti K."/>
            <person name="Andreopoulos B."/>
            <person name="Lipzen A."/>
            <person name="Chen C."/>
            <person name="Yanf M."/>
            <person name="Daum C."/>
            <person name="Ng V."/>
            <person name="Clum A."/>
            <person name="Steindorff A."/>
            <person name="Ohm R."/>
            <person name="Martin F."/>
            <person name="Silar P."/>
            <person name="Natvig D."/>
            <person name="Lalanne C."/>
            <person name="Gautier V."/>
            <person name="Ament-velasquez S.L."/>
            <person name="Kruys A."/>
            <person name="Hutchinson M.I."/>
            <person name="Powell A.J."/>
            <person name="Barry K."/>
            <person name="Miller A.N."/>
            <person name="Grigoriev I.V."/>
            <person name="Debuchy R."/>
            <person name="Gladieux P."/>
            <person name="Thoren M.H."/>
            <person name="Johannesson H."/>
        </authorList>
    </citation>
    <scope>NUCLEOTIDE SEQUENCE</scope>
    <source>
        <strain evidence="3">SMH3187-1</strain>
    </source>
</reference>
<evidence type="ECO:0000259" key="2">
    <source>
        <dbReference type="Pfam" id="PF23566"/>
    </source>
</evidence>
<feature type="domain" description="RTG2 C-terminal" evidence="2">
    <location>
        <begin position="394"/>
        <end position="602"/>
    </location>
</feature>
<dbReference type="Pfam" id="PF02541">
    <property type="entry name" value="Ppx-GppA"/>
    <property type="match status" value="2"/>
</dbReference>
<comment type="caution">
    <text evidence="3">The sequence shown here is derived from an EMBL/GenBank/DDBJ whole genome shotgun (WGS) entry which is preliminary data.</text>
</comment>
<organism evidence="3 4">
    <name type="scientific">Schizothecium vesticola</name>
    <dbReference type="NCBI Taxonomy" id="314040"/>
    <lineage>
        <taxon>Eukaryota</taxon>
        <taxon>Fungi</taxon>
        <taxon>Dikarya</taxon>
        <taxon>Ascomycota</taxon>
        <taxon>Pezizomycotina</taxon>
        <taxon>Sordariomycetes</taxon>
        <taxon>Sordariomycetidae</taxon>
        <taxon>Sordariales</taxon>
        <taxon>Schizotheciaceae</taxon>
        <taxon>Schizothecium</taxon>
    </lineage>
</organism>
<gene>
    <name evidence="3" type="ORF">B0T18DRAFT_327349</name>
</gene>
<feature type="domain" description="Ppx/GppA phosphatase N-terminal" evidence="1">
    <location>
        <begin position="54"/>
        <end position="189"/>
    </location>
</feature>
<dbReference type="InterPro" id="IPR057512">
    <property type="entry name" value="RTG2_C"/>
</dbReference>
<dbReference type="AlphaFoldDB" id="A0AA40EUM6"/>
<evidence type="ECO:0000313" key="4">
    <source>
        <dbReference type="Proteomes" id="UP001172155"/>
    </source>
</evidence>
<dbReference type="InterPro" id="IPR050273">
    <property type="entry name" value="GppA/Ppx_hydrolase"/>
</dbReference>
<name>A0AA40EUM6_9PEZI</name>
<evidence type="ECO:0000313" key="3">
    <source>
        <dbReference type="EMBL" id="KAK0745868.1"/>
    </source>
</evidence>
<dbReference type="SUPFAM" id="SSF53067">
    <property type="entry name" value="Actin-like ATPase domain"/>
    <property type="match status" value="2"/>
</dbReference>
<proteinExistence type="predicted"/>
<dbReference type="FunFam" id="3.30.420.40:FF:000191">
    <property type="entry name" value="Retrograde regulation protein 2"/>
    <property type="match status" value="1"/>
</dbReference>
<dbReference type="Gene3D" id="3.30.420.40">
    <property type="match status" value="1"/>
</dbReference>
<dbReference type="Gene3D" id="3.30.420.150">
    <property type="entry name" value="Exopolyphosphatase. Domain 2"/>
    <property type="match status" value="1"/>
</dbReference>
<feature type="domain" description="Ppx/GppA phosphatase N-terminal" evidence="1">
    <location>
        <begin position="271"/>
        <end position="387"/>
    </location>
</feature>
<dbReference type="GO" id="GO:0006357">
    <property type="term" value="P:regulation of transcription by RNA polymerase II"/>
    <property type="evidence" value="ECO:0007669"/>
    <property type="project" value="TreeGrafter"/>
</dbReference>
<accession>A0AA40EUM6</accession>
<dbReference type="EMBL" id="JAUKUD010000004">
    <property type="protein sequence ID" value="KAK0745868.1"/>
    <property type="molecule type" value="Genomic_DNA"/>
</dbReference>
<dbReference type="Pfam" id="PF23566">
    <property type="entry name" value="RTG2_C"/>
    <property type="match status" value="1"/>
</dbReference>
<evidence type="ECO:0008006" key="5">
    <source>
        <dbReference type="Google" id="ProtNLM"/>
    </source>
</evidence>
<evidence type="ECO:0000259" key="1">
    <source>
        <dbReference type="Pfam" id="PF02541"/>
    </source>
</evidence>
<protein>
    <recommendedName>
        <fullName evidence="5">Retrograde regulation protein 2</fullName>
    </recommendedName>
</protein>
<dbReference type="PANTHER" id="PTHR30005">
    <property type="entry name" value="EXOPOLYPHOSPHATASE"/>
    <property type="match status" value="1"/>
</dbReference>
<dbReference type="InterPro" id="IPR043129">
    <property type="entry name" value="ATPase_NBD"/>
</dbReference>
<keyword evidence="4" id="KW-1185">Reference proteome</keyword>